<dbReference type="Gene3D" id="1.10.10.10">
    <property type="entry name" value="Winged helix-like DNA-binding domain superfamily/Winged helix DNA-binding domain"/>
    <property type="match status" value="1"/>
</dbReference>
<dbReference type="RefSeq" id="WP_053110435.1">
    <property type="nucleotide sequence ID" value="NZ_CAKKMT010000003.1"/>
</dbReference>
<dbReference type="Proteomes" id="UP001306592">
    <property type="component" value="Unassembled WGS sequence"/>
</dbReference>
<evidence type="ECO:0000256" key="2">
    <source>
        <dbReference type="ARBA" id="ARBA00023015"/>
    </source>
</evidence>
<organism evidence="6 7">
    <name type="scientific">Erwinia aphidicola</name>
    <dbReference type="NCBI Taxonomy" id="68334"/>
    <lineage>
        <taxon>Bacteria</taxon>
        <taxon>Pseudomonadati</taxon>
        <taxon>Pseudomonadota</taxon>
        <taxon>Gammaproteobacteria</taxon>
        <taxon>Enterobacterales</taxon>
        <taxon>Erwiniaceae</taxon>
        <taxon>Erwinia</taxon>
    </lineage>
</organism>
<evidence type="ECO:0000256" key="1">
    <source>
        <dbReference type="ARBA" id="ARBA00009437"/>
    </source>
</evidence>
<dbReference type="PROSITE" id="PS50931">
    <property type="entry name" value="HTH_LYSR"/>
    <property type="match status" value="1"/>
</dbReference>
<sequence>MDTRRLHYFLVLAEELHFGRAALRLAISQPPLSVSIRQLEESIGAKLFERSHQQVRLTAAGKALIPAAQALLDRMESMLLEVQNVAHGVTGHLRIGYVGALLYQGLPELMQQFQQRHAGMQLSMRELNTCNQLSELAHGSLDVGFIHTSPLPAGLSSLRFSHDRLALCLPVQHPLAAAGELALNQLKEEPFILFARRFSPRYYDRIQSVLLAADIEPDTRWEARHWLGVVALVARGCGIALVPASLRFTAMAGVSYCPLPQSSLLLPSLCVWNSAEQRPLLSALIAMLRLPHQRLNPADDMLADRQG</sequence>
<keyword evidence="2" id="KW-0805">Transcription regulation</keyword>
<keyword evidence="7" id="KW-1185">Reference proteome</keyword>
<protein>
    <submittedName>
        <fullName evidence="6">LysR family transcriptional regulator</fullName>
    </submittedName>
</protein>
<name>A0ABU8DB04_ERWAP</name>
<comment type="similarity">
    <text evidence="1">Belongs to the LysR transcriptional regulatory family.</text>
</comment>
<dbReference type="InterPro" id="IPR005119">
    <property type="entry name" value="LysR_subst-bd"/>
</dbReference>
<dbReference type="EMBL" id="JBANEI010000001">
    <property type="protein sequence ID" value="MEI2680703.1"/>
    <property type="molecule type" value="Genomic_DNA"/>
</dbReference>
<evidence type="ECO:0000259" key="5">
    <source>
        <dbReference type="PROSITE" id="PS50931"/>
    </source>
</evidence>
<comment type="caution">
    <text evidence="6">The sequence shown here is derived from an EMBL/GenBank/DDBJ whole genome shotgun (WGS) entry which is preliminary data.</text>
</comment>
<feature type="domain" description="HTH lysR-type" evidence="5">
    <location>
        <begin position="1"/>
        <end position="58"/>
    </location>
</feature>
<dbReference type="InterPro" id="IPR036388">
    <property type="entry name" value="WH-like_DNA-bd_sf"/>
</dbReference>
<dbReference type="Pfam" id="PF00126">
    <property type="entry name" value="HTH_1"/>
    <property type="match status" value="1"/>
</dbReference>
<evidence type="ECO:0000256" key="3">
    <source>
        <dbReference type="ARBA" id="ARBA00023125"/>
    </source>
</evidence>
<evidence type="ECO:0000313" key="7">
    <source>
        <dbReference type="Proteomes" id="UP001306592"/>
    </source>
</evidence>
<dbReference type="InterPro" id="IPR036390">
    <property type="entry name" value="WH_DNA-bd_sf"/>
</dbReference>
<dbReference type="SUPFAM" id="SSF53850">
    <property type="entry name" value="Periplasmic binding protein-like II"/>
    <property type="match status" value="1"/>
</dbReference>
<dbReference type="PANTHER" id="PTHR30346">
    <property type="entry name" value="TRANSCRIPTIONAL DUAL REGULATOR HCAR-RELATED"/>
    <property type="match status" value="1"/>
</dbReference>
<reference evidence="6 7" key="1">
    <citation type="submission" date="2024-02" db="EMBL/GenBank/DDBJ databases">
        <title>First report Erwinia aphidicola in onion in Chile.</title>
        <authorList>
            <person name="Valenzuela M."/>
            <person name="Pena M."/>
            <person name="Dutta B."/>
        </authorList>
    </citation>
    <scope>NUCLEOTIDE SEQUENCE [LARGE SCALE GENOMIC DNA]</scope>
    <source>
        <strain evidence="6 7">QCJ3A</strain>
    </source>
</reference>
<proteinExistence type="inferred from homology"/>
<dbReference type="SUPFAM" id="SSF46785">
    <property type="entry name" value="Winged helix' DNA-binding domain"/>
    <property type="match status" value="1"/>
</dbReference>
<dbReference type="InterPro" id="IPR000847">
    <property type="entry name" value="LysR_HTH_N"/>
</dbReference>
<dbReference type="PRINTS" id="PR00039">
    <property type="entry name" value="HTHLYSR"/>
</dbReference>
<evidence type="ECO:0000256" key="4">
    <source>
        <dbReference type="ARBA" id="ARBA00023163"/>
    </source>
</evidence>
<dbReference type="Gene3D" id="3.40.190.10">
    <property type="entry name" value="Periplasmic binding protein-like II"/>
    <property type="match status" value="2"/>
</dbReference>
<keyword evidence="3" id="KW-0238">DNA-binding</keyword>
<gene>
    <name evidence="6" type="ORF">V8N49_03385</name>
</gene>
<evidence type="ECO:0000313" key="6">
    <source>
        <dbReference type="EMBL" id="MEI2680703.1"/>
    </source>
</evidence>
<dbReference type="Pfam" id="PF03466">
    <property type="entry name" value="LysR_substrate"/>
    <property type="match status" value="1"/>
</dbReference>
<dbReference type="PANTHER" id="PTHR30346:SF28">
    <property type="entry name" value="HTH-TYPE TRANSCRIPTIONAL REGULATOR CYNR"/>
    <property type="match status" value="1"/>
</dbReference>
<accession>A0ABU8DB04</accession>
<keyword evidence="4" id="KW-0804">Transcription</keyword>